<feature type="region of interest" description="Disordered" evidence="1">
    <location>
        <begin position="27"/>
        <end position="85"/>
    </location>
</feature>
<keyword evidence="4" id="KW-1185">Reference proteome</keyword>
<feature type="signal peptide" evidence="2">
    <location>
        <begin position="1"/>
        <end position="25"/>
    </location>
</feature>
<dbReference type="OrthoDB" id="4538973at2"/>
<feature type="compositionally biased region" description="Pro residues" evidence="1">
    <location>
        <begin position="41"/>
        <end position="50"/>
    </location>
</feature>
<comment type="caution">
    <text evidence="3">The sequence shown here is derived from an EMBL/GenBank/DDBJ whole genome shotgun (WGS) entry which is preliminary data.</text>
</comment>
<evidence type="ECO:0000313" key="3">
    <source>
        <dbReference type="EMBL" id="KUF13545.1"/>
    </source>
</evidence>
<protein>
    <recommendedName>
        <fullName evidence="5">Serine/threonine protein kinase</fullName>
    </recommendedName>
</protein>
<evidence type="ECO:0008006" key="5">
    <source>
        <dbReference type="Google" id="ProtNLM"/>
    </source>
</evidence>
<feature type="chain" id="PRO_5006936603" description="Serine/threonine protein kinase" evidence="2">
    <location>
        <begin position="26"/>
        <end position="231"/>
    </location>
</feature>
<organism evidence="3 4">
    <name type="scientific">Streptomyces silvensis</name>
    <dbReference type="NCBI Taxonomy" id="1765722"/>
    <lineage>
        <taxon>Bacteria</taxon>
        <taxon>Bacillati</taxon>
        <taxon>Actinomycetota</taxon>
        <taxon>Actinomycetes</taxon>
        <taxon>Kitasatosporales</taxon>
        <taxon>Streptomycetaceae</taxon>
        <taxon>Streptomyces</taxon>
    </lineage>
</organism>
<sequence length="231" mass="23693">MKRSGPLYTLLAGLVLALFMLSVNATSGTGSSSYGESAPGTAPPSPPPATSAPAKSPAPARTATPPKKPERSPLPAEARYTGRTDDDTASVAVTVRGGKAVAYFCDGRSTESWLKGNVDDDGSLRLTGKRGAKLDGRLSRDNGEVRGTVVIRGKSWNFTAPRAGKPAGVYRARAEVRGQKADGGWIVQPDGSQVGILTRGGATAAAPRLDPDTGAVVLDDGGTLTARPVVP</sequence>
<feature type="compositionally biased region" description="Low complexity" evidence="1">
    <location>
        <begin position="51"/>
        <end position="65"/>
    </location>
</feature>
<evidence type="ECO:0000256" key="1">
    <source>
        <dbReference type="SAM" id="MobiDB-lite"/>
    </source>
</evidence>
<accession>A0A0W7WSJ4</accession>
<proteinExistence type="predicted"/>
<dbReference type="STRING" id="1765722.AT728_32555"/>
<feature type="compositionally biased region" description="Low complexity" evidence="1">
    <location>
        <begin position="27"/>
        <end position="40"/>
    </location>
</feature>
<dbReference type="RefSeq" id="WP_058852338.1">
    <property type="nucleotide sequence ID" value="NZ_LOCL01000074.1"/>
</dbReference>
<dbReference type="EMBL" id="LOCL01000074">
    <property type="protein sequence ID" value="KUF13545.1"/>
    <property type="molecule type" value="Genomic_DNA"/>
</dbReference>
<keyword evidence="2" id="KW-0732">Signal</keyword>
<dbReference type="AlphaFoldDB" id="A0A0W7WSJ4"/>
<dbReference type="Proteomes" id="UP000054804">
    <property type="component" value="Unassembled WGS sequence"/>
</dbReference>
<name>A0A0W7WSJ4_9ACTN</name>
<evidence type="ECO:0000313" key="4">
    <source>
        <dbReference type="Proteomes" id="UP000054804"/>
    </source>
</evidence>
<gene>
    <name evidence="3" type="ORF">AT728_32555</name>
</gene>
<evidence type="ECO:0000256" key="2">
    <source>
        <dbReference type="SAM" id="SignalP"/>
    </source>
</evidence>
<reference evidence="3 4" key="1">
    <citation type="submission" date="2015-12" db="EMBL/GenBank/DDBJ databases">
        <title>Draft genome sequence of Streptomyces silvensis ATCC 53525, a producer of novel hormone antagonists.</title>
        <authorList>
            <person name="Johnston C.W."/>
            <person name="Li Y."/>
            <person name="Magarvey N.A."/>
        </authorList>
    </citation>
    <scope>NUCLEOTIDE SEQUENCE [LARGE SCALE GENOMIC DNA]</scope>
    <source>
        <strain evidence="3 4">ATCC 53525</strain>
    </source>
</reference>